<evidence type="ECO:0000256" key="2">
    <source>
        <dbReference type="ARBA" id="ARBA00009975"/>
    </source>
</evidence>
<feature type="transmembrane region" description="Helical" evidence="12">
    <location>
        <begin position="869"/>
        <end position="890"/>
    </location>
</feature>
<evidence type="ECO:0000256" key="11">
    <source>
        <dbReference type="RuleBase" id="RU362120"/>
    </source>
</evidence>
<dbReference type="PRINTS" id="PR00079">
    <property type="entry name" value="G6PDHDRGNASE"/>
</dbReference>
<dbReference type="InterPro" id="IPR001282">
    <property type="entry name" value="G6P_DH"/>
</dbReference>
<comment type="catalytic activity">
    <reaction evidence="10 11">
        <text>D-glucose 6-phosphate + NADP(+) = 6-phospho-D-glucono-1,5-lactone + NADPH + H(+)</text>
        <dbReference type="Rhea" id="RHEA:15841"/>
        <dbReference type="ChEBI" id="CHEBI:15378"/>
        <dbReference type="ChEBI" id="CHEBI:57783"/>
        <dbReference type="ChEBI" id="CHEBI:57955"/>
        <dbReference type="ChEBI" id="CHEBI:58349"/>
        <dbReference type="ChEBI" id="CHEBI:61548"/>
        <dbReference type="EC" id="1.1.1.49"/>
    </reaction>
</comment>
<dbReference type="NCBIfam" id="TIGR00871">
    <property type="entry name" value="zwf"/>
    <property type="match status" value="1"/>
</dbReference>
<protein>
    <recommendedName>
        <fullName evidence="4 11">Glucose-6-phosphate 1-dehydrogenase</fullName>
        <ecNumber evidence="3 11">1.1.1.49</ecNumber>
    </recommendedName>
</protein>
<keyword evidence="12" id="KW-0812">Transmembrane</keyword>
<keyword evidence="12" id="KW-1133">Transmembrane helix</keyword>
<dbReference type="GO" id="GO:0006006">
    <property type="term" value="P:glucose metabolic process"/>
    <property type="evidence" value="ECO:0007669"/>
    <property type="project" value="UniProtKB-KW"/>
</dbReference>
<feature type="transmembrane region" description="Helical" evidence="12">
    <location>
        <begin position="790"/>
        <end position="810"/>
    </location>
</feature>
<dbReference type="OrthoDB" id="60984at2759"/>
<dbReference type="EMBL" id="BCMY01000030">
    <property type="protein sequence ID" value="GAQ47497.1"/>
    <property type="molecule type" value="Genomic_DNA"/>
</dbReference>
<dbReference type="Gene3D" id="3.30.360.10">
    <property type="entry name" value="Dihydrodipicolinate Reductase, domain 2"/>
    <property type="match status" value="1"/>
</dbReference>
<keyword evidence="12" id="KW-0472">Membrane</keyword>
<dbReference type="InterPro" id="IPR019796">
    <property type="entry name" value="G6P_DH_AS"/>
</dbReference>
<evidence type="ECO:0000256" key="1">
    <source>
        <dbReference type="ARBA" id="ARBA00004937"/>
    </source>
</evidence>
<gene>
    <name evidence="15" type="ORF">ABL_10158</name>
</gene>
<dbReference type="OMA" id="NRLFTWG"/>
<evidence type="ECO:0000259" key="14">
    <source>
        <dbReference type="Pfam" id="PF02781"/>
    </source>
</evidence>
<evidence type="ECO:0000259" key="13">
    <source>
        <dbReference type="Pfam" id="PF00479"/>
    </source>
</evidence>
<dbReference type="PANTHER" id="PTHR23429">
    <property type="entry name" value="GLUCOSE-6-PHOSPHATE 1-DEHYDROGENASE G6PD"/>
    <property type="match status" value="1"/>
</dbReference>
<dbReference type="Gene3D" id="3.40.50.720">
    <property type="entry name" value="NAD(P)-binding Rossmann-like Domain"/>
    <property type="match status" value="1"/>
</dbReference>
<dbReference type="Pfam" id="PF00479">
    <property type="entry name" value="G6PD_N"/>
    <property type="match status" value="1"/>
</dbReference>
<feature type="transmembrane region" description="Helical" evidence="12">
    <location>
        <begin position="681"/>
        <end position="701"/>
    </location>
</feature>
<evidence type="ECO:0000256" key="8">
    <source>
        <dbReference type="ARBA" id="ARBA00023277"/>
    </source>
</evidence>
<comment type="caution">
    <text evidence="15">The sequence shown here is derived from an EMBL/GenBank/DDBJ whole genome shotgun (WGS) entry which is preliminary data.</text>
</comment>
<evidence type="ECO:0000256" key="9">
    <source>
        <dbReference type="ARBA" id="ARBA00025382"/>
    </source>
</evidence>
<dbReference type="FunFam" id="3.30.360.10:FF:000015">
    <property type="entry name" value="Glucose-6-phosphate 1-dehydrogenase"/>
    <property type="match status" value="1"/>
</dbReference>
<dbReference type="PANTHER" id="PTHR23429:SF0">
    <property type="entry name" value="GLUCOSE-6-PHOSPHATE 1-DEHYDROGENASE"/>
    <property type="match status" value="1"/>
</dbReference>
<accession>A0A124BZ38</accession>
<dbReference type="VEuPathDB" id="FungiDB:ATCC64974_53040"/>
<dbReference type="InterPro" id="IPR036291">
    <property type="entry name" value="NAD(P)-bd_dom_sf"/>
</dbReference>
<dbReference type="AlphaFoldDB" id="A0A124BZ38"/>
<dbReference type="GO" id="GO:0009051">
    <property type="term" value="P:pentose-phosphate shunt, oxidative branch"/>
    <property type="evidence" value="ECO:0007669"/>
    <property type="project" value="TreeGrafter"/>
</dbReference>
<name>A0A124BZ38_ASPNG</name>
<dbReference type="VEuPathDB" id="FungiDB:An02g12160"/>
<evidence type="ECO:0000256" key="12">
    <source>
        <dbReference type="SAM" id="Phobius"/>
    </source>
</evidence>
<dbReference type="Pfam" id="PF13347">
    <property type="entry name" value="MFS_2"/>
    <property type="match status" value="1"/>
</dbReference>
<evidence type="ECO:0000256" key="10">
    <source>
        <dbReference type="ARBA" id="ARBA00048749"/>
    </source>
</evidence>
<evidence type="ECO:0000256" key="6">
    <source>
        <dbReference type="ARBA" id="ARBA00022857"/>
    </source>
</evidence>
<dbReference type="InterPro" id="IPR036259">
    <property type="entry name" value="MFS_trans_sf"/>
</dbReference>
<dbReference type="VEuPathDB" id="FungiDB:ASPNIDRAFT2_1145051"/>
<dbReference type="InterPro" id="IPR022675">
    <property type="entry name" value="G6P_DH_C"/>
</dbReference>
<keyword evidence="6 11" id="KW-0521">NADP</keyword>
<reference evidence="16" key="1">
    <citation type="journal article" date="2016" name="Genome Announc.">
        <title>Draft genome sequence of Aspergillus niger strain An76.</title>
        <authorList>
            <person name="Gong W."/>
            <person name="Cheng Z."/>
            <person name="Zhang H."/>
            <person name="Liu L."/>
            <person name="Gao P."/>
            <person name="Wang L."/>
        </authorList>
    </citation>
    <scope>NUCLEOTIDE SEQUENCE [LARGE SCALE GENOMIC DNA]</scope>
    <source>
        <strain evidence="16">An76</strain>
    </source>
</reference>
<evidence type="ECO:0000256" key="4">
    <source>
        <dbReference type="ARBA" id="ARBA00020444"/>
    </source>
</evidence>
<sequence>MASTIARTEERQNAGTMELKDDTVIIVLGASGDLAKKKTFPALFGLYRNKFLPKGIKIVGYARTNMDHEEYLRRVRSYIKTPTKEIEEQLDSFCQLCTYISGQYDKDDSFINLNKHLEEIEKGQKEQNRIYYMALPPSVFTTVSDQLKRNCYPKNGVARIIVEKPFGKDLQSSRDLQKALEPNWKEEEIFRIDHYLGKEMVKNILIMRFGNEFFNATWNRHHIDNVQITFKEPFGTEGRGGYFDEFGIIRDVMQNHLLQVLTLLAMERPISFSAEDIRDEKVRVLRAMDAIEPKNVIIGQYGKSLDGSKPAYKEDETVPQDSRCPTFCAMVAYIKNERWDGVPFIMKAGKALNEQKTEIRIQFRDVTSGIFKDIPRNELVIRVQPNESVYIKMNSKLPGLSMQTVVTELDLTYRRRFSDLKIPEAYESLILDALKGDHSNFVRDDELDASWRIFTPLLHYLDDNKEIIPMEYPYGSRGPAVLDDFTASFGYKFSDAAGYQWPLTSTPNRLFTWGIEMTYCTPYLLQLGLTKSKTSLVWIAGPLSGLIIQPLIGVIADRSRSKWGRRRPFMIVGSFVVATCLLVLGWTTEIVNTFVKDAEKARNVTIALAVLSIYAVDFAINVVQACCRSLIVDTLPIPLQQTGSAWATRMTAIGQLIGYVIGSIDTVSIFGAIIGDTQFKQMTVIAAMSLVGAVFVTSYAVKERVLVTARDSDDKAGTLQVISQLVKTTMDLPPRIQAICWAQFWAWIGWFPFLFYSTTWVGETYFRYEVPKGATQPADMLGEVGRVGSLSLVVFSSMTFIGSVLLPFCVQPPDSKRPRFTPRPPPGLASLLKTVMGIRPDLQTTWLISHVMFAATMIFAPFARSRAVATFLVALCGIPWAVTCWAPFTFMGIEINKLAMNPSQSSRSSGVTMITSSSLLSGGPTTYSDRTNDTEMDVLRLNHHDPDSDSDVEDGVSNTPSTGELAGIYLGVLNVYTTLPQFLGTFISWIVFSVLEPGSTKRDDTAQDSQWMNLDKSTPNAISICLFIGALSAIVAVEATRRMRYTI</sequence>
<dbReference type="FunFam" id="3.40.50.720:FF:000111">
    <property type="entry name" value="Glucose-6-phosphate 1-dehydrogenase"/>
    <property type="match status" value="1"/>
</dbReference>
<dbReference type="HAMAP" id="MF_00966">
    <property type="entry name" value="G6PD"/>
    <property type="match status" value="1"/>
</dbReference>
<dbReference type="PaxDb" id="5061-CADANGAP00002666"/>
<dbReference type="VEuPathDB" id="FungiDB:ATCC64974_53050"/>
<feature type="domain" description="Glucose-6-phosphate dehydrogenase NAD-binding" evidence="13">
    <location>
        <begin position="26"/>
        <end position="203"/>
    </location>
</feature>
<comment type="function">
    <text evidence="9">Catalyzes the rate-limiting step of the oxidative pentose-phosphate pathway, which represents a route for the dissimilation of carbohydrates besides glycolysis. The main function of this enzyme is to provide reducing power (NADPH) and pentose phosphates for fatty acid and nucleic acid synthesis.</text>
</comment>
<dbReference type="InterPro" id="IPR022674">
    <property type="entry name" value="G6P_DH_NAD-bd"/>
</dbReference>
<dbReference type="Proteomes" id="UP000068243">
    <property type="component" value="Unassembled WGS sequence"/>
</dbReference>
<evidence type="ECO:0000313" key="15">
    <source>
        <dbReference type="EMBL" id="GAQ47497.1"/>
    </source>
</evidence>
<feature type="transmembrane region" description="Helical" evidence="12">
    <location>
        <begin position="568"/>
        <end position="586"/>
    </location>
</feature>
<dbReference type="SUPFAM" id="SSF51735">
    <property type="entry name" value="NAD(P)-binding Rossmann-fold domains"/>
    <property type="match status" value="1"/>
</dbReference>
<feature type="transmembrane region" description="Helical" evidence="12">
    <location>
        <begin position="738"/>
        <end position="756"/>
    </location>
</feature>
<evidence type="ECO:0000256" key="7">
    <source>
        <dbReference type="ARBA" id="ARBA00023002"/>
    </source>
</evidence>
<comment type="pathway">
    <text evidence="1 11">Carbohydrate degradation; pentose phosphate pathway; D-ribulose 5-phosphate from D-glucose 6-phosphate (oxidative stage): step 1/3.</text>
</comment>
<dbReference type="VEuPathDB" id="FungiDB:ASPNIDRAFT2_1215695"/>
<keyword evidence="8 11" id="KW-0119">Carbohydrate metabolism</keyword>
<evidence type="ECO:0000256" key="5">
    <source>
        <dbReference type="ARBA" id="ARBA00022526"/>
    </source>
</evidence>
<proteinExistence type="inferred from homology"/>
<evidence type="ECO:0000313" key="16">
    <source>
        <dbReference type="Proteomes" id="UP000068243"/>
    </source>
</evidence>
<feature type="transmembrane region" description="Helical" evidence="12">
    <location>
        <begin position="606"/>
        <end position="631"/>
    </location>
</feature>
<feature type="transmembrane region" description="Helical" evidence="12">
    <location>
        <begin position="1021"/>
        <end position="1040"/>
    </location>
</feature>
<dbReference type="PROSITE" id="PS00069">
    <property type="entry name" value="G6P_DEHYDROGENASE"/>
    <property type="match status" value="1"/>
</dbReference>
<feature type="transmembrane region" description="Helical" evidence="12">
    <location>
        <begin position="652"/>
        <end position="675"/>
    </location>
</feature>
<dbReference type="Pfam" id="PF02781">
    <property type="entry name" value="G6PD_C"/>
    <property type="match status" value="1"/>
</dbReference>
<dbReference type="Gene3D" id="1.20.1250.20">
    <property type="entry name" value="MFS general substrate transporter like domains"/>
    <property type="match status" value="1"/>
</dbReference>
<feature type="domain" description="Glucose-6-phosphate dehydrogenase C-terminal" evidence="14">
    <location>
        <begin position="205"/>
        <end position="493"/>
    </location>
</feature>
<dbReference type="GO" id="GO:0004345">
    <property type="term" value="F:glucose-6-phosphate dehydrogenase activity"/>
    <property type="evidence" value="ECO:0007669"/>
    <property type="project" value="UniProtKB-EC"/>
</dbReference>
<dbReference type="VEuPathDB" id="FungiDB:M747DRAFT_293654"/>
<keyword evidence="5 11" id="KW-0313">Glucose metabolism</keyword>
<comment type="similarity">
    <text evidence="2 11">Belongs to the glucose-6-phosphate dehydrogenase family.</text>
</comment>
<dbReference type="EC" id="1.1.1.49" evidence="3 11"/>
<feature type="transmembrane region" description="Helical" evidence="12">
    <location>
        <begin position="968"/>
        <end position="992"/>
    </location>
</feature>
<dbReference type="SUPFAM" id="SSF55347">
    <property type="entry name" value="Glyceraldehyde-3-phosphate dehydrogenase-like, C-terminal domain"/>
    <property type="match status" value="1"/>
</dbReference>
<feature type="transmembrane region" description="Helical" evidence="12">
    <location>
        <begin position="846"/>
        <end position="863"/>
    </location>
</feature>
<organism evidence="15 16">
    <name type="scientific">Aspergillus niger</name>
    <dbReference type="NCBI Taxonomy" id="5061"/>
    <lineage>
        <taxon>Eukaryota</taxon>
        <taxon>Fungi</taxon>
        <taxon>Dikarya</taxon>
        <taxon>Ascomycota</taxon>
        <taxon>Pezizomycotina</taxon>
        <taxon>Eurotiomycetes</taxon>
        <taxon>Eurotiomycetidae</taxon>
        <taxon>Eurotiales</taxon>
        <taxon>Aspergillaceae</taxon>
        <taxon>Aspergillus</taxon>
        <taxon>Aspergillus subgen. Circumdati</taxon>
    </lineage>
</organism>
<keyword evidence="7 11" id="KW-0560">Oxidoreductase</keyword>
<feature type="transmembrane region" description="Helical" evidence="12">
    <location>
        <begin position="536"/>
        <end position="556"/>
    </location>
</feature>
<evidence type="ECO:0000256" key="3">
    <source>
        <dbReference type="ARBA" id="ARBA00013019"/>
    </source>
</evidence>
<dbReference type="VEuPathDB" id="FungiDB:An02g12140"/>
<dbReference type="GO" id="GO:0050661">
    <property type="term" value="F:NADP binding"/>
    <property type="evidence" value="ECO:0007669"/>
    <property type="project" value="InterPro"/>
</dbReference>
<dbReference type="SUPFAM" id="SSF103473">
    <property type="entry name" value="MFS general substrate transporter"/>
    <property type="match status" value="1"/>
</dbReference>
<dbReference type="VEuPathDB" id="FungiDB:M747DRAFT_165002"/>
<dbReference type="UniPathway" id="UPA00115">
    <property type="reaction ID" value="UER00408"/>
</dbReference>
<dbReference type="GO" id="GO:0005829">
    <property type="term" value="C:cytosol"/>
    <property type="evidence" value="ECO:0007669"/>
    <property type="project" value="TreeGrafter"/>
</dbReference>